<evidence type="ECO:0000259" key="2">
    <source>
        <dbReference type="PROSITE" id="PS50930"/>
    </source>
</evidence>
<dbReference type="Gene3D" id="2.40.50.1020">
    <property type="entry name" value="LytTr DNA-binding domain"/>
    <property type="match status" value="1"/>
</dbReference>
<dbReference type="PROSITE" id="PS50930">
    <property type="entry name" value="HTH_LYTTR"/>
    <property type="match status" value="1"/>
</dbReference>
<dbReference type="SMART" id="SM00850">
    <property type="entry name" value="LytTR"/>
    <property type="match status" value="1"/>
</dbReference>
<comment type="caution">
    <text evidence="3">The sequence shown here is derived from an EMBL/GenBank/DDBJ whole genome shotgun (WGS) entry which is preliminary data.</text>
</comment>
<reference evidence="3" key="1">
    <citation type="journal article" date="2014" name="Int. J. Syst. Evol. Microbiol.">
        <title>Complete genome sequence of Corynebacterium casei LMG S-19264T (=DSM 44701T), isolated from a smear-ripened cheese.</title>
        <authorList>
            <consortium name="US DOE Joint Genome Institute (JGI-PGF)"/>
            <person name="Walter F."/>
            <person name="Albersmeier A."/>
            <person name="Kalinowski J."/>
            <person name="Ruckert C."/>
        </authorList>
    </citation>
    <scope>NUCLEOTIDE SEQUENCE</scope>
    <source>
        <strain evidence="3">CGMCC 1.15958</strain>
    </source>
</reference>
<keyword evidence="1" id="KW-0472">Membrane</keyword>
<dbReference type="GO" id="GO:0003677">
    <property type="term" value="F:DNA binding"/>
    <property type="evidence" value="ECO:0007669"/>
    <property type="project" value="InterPro"/>
</dbReference>
<feature type="transmembrane region" description="Helical" evidence="1">
    <location>
        <begin position="43"/>
        <end position="70"/>
    </location>
</feature>
<feature type="transmembrane region" description="Helical" evidence="1">
    <location>
        <begin position="12"/>
        <end position="31"/>
    </location>
</feature>
<dbReference type="InterPro" id="IPR007492">
    <property type="entry name" value="LytTR_DNA-bd_dom"/>
</dbReference>
<keyword evidence="4" id="KW-1185">Reference proteome</keyword>
<feature type="domain" description="HTH LytTR-type" evidence="2">
    <location>
        <begin position="209"/>
        <end position="273"/>
    </location>
</feature>
<reference evidence="3" key="2">
    <citation type="submission" date="2020-09" db="EMBL/GenBank/DDBJ databases">
        <authorList>
            <person name="Sun Q."/>
            <person name="Zhou Y."/>
        </authorList>
    </citation>
    <scope>NUCLEOTIDE SEQUENCE</scope>
    <source>
        <strain evidence="3">CGMCC 1.15958</strain>
    </source>
</reference>
<evidence type="ECO:0000256" key="1">
    <source>
        <dbReference type="SAM" id="Phobius"/>
    </source>
</evidence>
<protein>
    <recommendedName>
        <fullName evidence="2">HTH LytTR-type domain-containing protein</fullName>
    </recommendedName>
</protein>
<dbReference type="EMBL" id="BMKK01000012">
    <property type="protein sequence ID" value="GGD75995.1"/>
    <property type="molecule type" value="Genomic_DNA"/>
</dbReference>
<keyword evidence="1" id="KW-0812">Transmembrane</keyword>
<proteinExistence type="predicted"/>
<evidence type="ECO:0000313" key="3">
    <source>
        <dbReference type="EMBL" id="GGD75995.1"/>
    </source>
</evidence>
<accession>A0A916Z532</accession>
<sequence>MATSISSFRGFIISLLVGLFVAIVAVGVQPFGISEFVNSSKTLYLIGFGVVAFVGMLVAKFVLPMILSNFYNDQQWTVARQVVHLTITILIVGTLIMAYSNYFSITAFTFVDILKAVAIAIIPITLITFIQQNLFHNKFSTTAENINSSLESINPPASKQLFPVMVFGESGQKLSLIPNQLIYAETSKDSTDFYWQSLMGVEKTTIQTPLAQVEKELAAHPQFVRLHRNYVINMRGIHKVEGNARGYRLRIARTKHEIPVSWKFHKKLEQIGQ</sequence>
<name>A0A916Z532_9BACT</name>
<dbReference type="AlphaFoldDB" id="A0A916Z532"/>
<feature type="transmembrane region" description="Helical" evidence="1">
    <location>
        <begin position="105"/>
        <end position="130"/>
    </location>
</feature>
<dbReference type="Proteomes" id="UP000609064">
    <property type="component" value="Unassembled WGS sequence"/>
</dbReference>
<gene>
    <name evidence="3" type="ORF">GCM10011514_44880</name>
</gene>
<keyword evidence="1" id="KW-1133">Transmembrane helix</keyword>
<feature type="transmembrane region" description="Helical" evidence="1">
    <location>
        <begin position="82"/>
        <end position="99"/>
    </location>
</feature>
<dbReference type="Pfam" id="PF04397">
    <property type="entry name" value="LytTR"/>
    <property type="match status" value="1"/>
</dbReference>
<evidence type="ECO:0000313" key="4">
    <source>
        <dbReference type="Proteomes" id="UP000609064"/>
    </source>
</evidence>
<organism evidence="3 4">
    <name type="scientific">Emticicia aquatilis</name>
    <dbReference type="NCBI Taxonomy" id="1537369"/>
    <lineage>
        <taxon>Bacteria</taxon>
        <taxon>Pseudomonadati</taxon>
        <taxon>Bacteroidota</taxon>
        <taxon>Cytophagia</taxon>
        <taxon>Cytophagales</taxon>
        <taxon>Leadbetterellaceae</taxon>
        <taxon>Emticicia</taxon>
    </lineage>
</organism>